<keyword evidence="3 7" id="KW-0489">Methyltransferase</keyword>
<evidence type="ECO:0000256" key="7">
    <source>
        <dbReference type="PROSITE-ProRule" id="PRU01023"/>
    </source>
</evidence>
<dbReference type="EMBL" id="AYZF01000013">
    <property type="protein sequence ID" value="KRN06192.1"/>
    <property type="molecule type" value="Genomic_DNA"/>
</dbReference>
<dbReference type="AlphaFoldDB" id="A0A023CX15"/>
<dbReference type="GO" id="GO:0008173">
    <property type="term" value="F:RNA methyltransferase activity"/>
    <property type="evidence" value="ECO:0007669"/>
    <property type="project" value="InterPro"/>
</dbReference>
<keyword evidence="6 7" id="KW-0694">RNA-binding</keyword>
<dbReference type="PRINTS" id="PR02008">
    <property type="entry name" value="RCMTFAMILY"/>
</dbReference>
<keyword evidence="4 7" id="KW-0808">Transferase</keyword>
<dbReference type="InterPro" id="IPR031340">
    <property type="entry name" value="RsmF_methylt_CI"/>
</dbReference>
<dbReference type="InterPro" id="IPR001678">
    <property type="entry name" value="MeTrfase_RsmB-F_NOP2_dom"/>
</dbReference>
<evidence type="ECO:0000259" key="8">
    <source>
        <dbReference type="PROSITE" id="PS51686"/>
    </source>
</evidence>
<evidence type="ECO:0000256" key="2">
    <source>
        <dbReference type="ARBA" id="ARBA00022490"/>
    </source>
</evidence>
<dbReference type="PANTHER" id="PTHR22807">
    <property type="entry name" value="NOP2 YEAST -RELATED NOL1/NOP2/FMU SUN DOMAIN-CONTAINING"/>
    <property type="match status" value="1"/>
</dbReference>
<dbReference type="Pfam" id="PF17125">
    <property type="entry name" value="Methyltr_RsmF_N"/>
    <property type="match status" value="1"/>
</dbReference>
<evidence type="ECO:0000256" key="1">
    <source>
        <dbReference type="ARBA" id="ARBA00007494"/>
    </source>
</evidence>
<dbReference type="PROSITE" id="PS01153">
    <property type="entry name" value="NOL1_NOP2_SUN"/>
    <property type="match status" value="1"/>
</dbReference>
<proteinExistence type="inferred from homology"/>
<feature type="domain" description="SAM-dependent MTase RsmB/NOP-type" evidence="8">
    <location>
        <begin position="1"/>
        <end position="295"/>
    </location>
</feature>
<organism evidence="9 10">
    <name type="scientific">Liquorilactobacillus sucicola DSM 21376 = JCM 15457</name>
    <dbReference type="NCBI Taxonomy" id="1423806"/>
    <lineage>
        <taxon>Bacteria</taxon>
        <taxon>Bacillati</taxon>
        <taxon>Bacillota</taxon>
        <taxon>Bacilli</taxon>
        <taxon>Lactobacillales</taxon>
        <taxon>Lactobacillaceae</taxon>
        <taxon>Liquorilactobacillus</taxon>
    </lineage>
</organism>
<dbReference type="Pfam" id="PF17126">
    <property type="entry name" value="RsmF_methylt_CI"/>
    <property type="match status" value="1"/>
</dbReference>
<dbReference type="Pfam" id="PF01189">
    <property type="entry name" value="Methyltr_RsmB-F"/>
    <property type="match status" value="1"/>
</dbReference>
<dbReference type="InterPro" id="IPR049560">
    <property type="entry name" value="MeTrfase_RsmB-F_NOP2_cat"/>
</dbReference>
<dbReference type="CDD" id="cd02440">
    <property type="entry name" value="AdoMet_MTases"/>
    <property type="match status" value="1"/>
</dbReference>
<evidence type="ECO:0000256" key="5">
    <source>
        <dbReference type="ARBA" id="ARBA00022691"/>
    </source>
</evidence>
<comment type="caution">
    <text evidence="9">The sequence shown here is derived from an EMBL/GenBank/DDBJ whole genome shotgun (WGS) entry which is preliminary data.</text>
</comment>
<dbReference type="Pfam" id="PF13636">
    <property type="entry name" value="Methyltranf_PUA"/>
    <property type="match status" value="1"/>
</dbReference>
<evidence type="ECO:0000313" key="9">
    <source>
        <dbReference type="EMBL" id="KRN06192.1"/>
    </source>
</evidence>
<evidence type="ECO:0000256" key="3">
    <source>
        <dbReference type="ARBA" id="ARBA00022603"/>
    </source>
</evidence>
<reference evidence="9 10" key="1">
    <citation type="journal article" date="2015" name="Genome Announc.">
        <title>Expanding the biotechnology potential of lactobacilli through comparative genomics of 213 strains and associated genera.</title>
        <authorList>
            <person name="Sun Z."/>
            <person name="Harris H.M."/>
            <person name="McCann A."/>
            <person name="Guo C."/>
            <person name="Argimon S."/>
            <person name="Zhang W."/>
            <person name="Yang X."/>
            <person name="Jeffery I.B."/>
            <person name="Cooney J.C."/>
            <person name="Kagawa T.F."/>
            <person name="Liu W."/>
            <person name="Song Y."/>
            <person name="Salvetti E."/>
            <person name="Wrobel A."/>
            <person name="Rasinkangas P."/>
            <person name="Parkhill J."/>
            <person name="Rea M.C."/>
            <person name="O'Sullivan O."/>
            <person name="Ritari J."/>
            <person name="Douillard F.P."/>
            <person name="Paul Ross R."/>
            <person name="Yang R."/>
            <person name="Briner A.E."/>
            <person name="Felis G.E."/>
            <person name="de Vos W.M."/>
            <person name="Barrangou R."/>
            <person name="Klaenhammer T.R."/>
            <person name="Caufield P.W."/>
            <person name="Cui Y."/>
            <person name="Zhang H."/>
            <person name="O'Toole P.W."/>
        </authorList>
    </citation>
    <scope>NUCLEOTIDE SEQUENCE [LARGE SCALE GENOMIC DNA]</scope>
    <source>
        <strain evidence="9 10">DSM 21376</strain>
    </source>
</reference>
<evidence type="ECO:0000256" key="6">
    <source>
        <dbReference type="ARBA" id="ARBA00022884"/>
    </source>
</evidence>
<dbReference type="Proteomes" id="UP000050961">
    <property type="component" value="Unassembled WGS sequence"/>
</dbReference>
<dbReference type="OrthoDB" id="9810297at2"/>
<feature type="binding site" evidence="7">
    <location>
        <position position="127"/>
    </location>
    <ligand>
        <name>S-adenosyl-L-methionine</name>
        <dbReference type="ChEBI" id="CHEBI:59789"/>
    </ligand>
</feature>
<dbReference type="GO" id="GO:0001510">
    <property type="term" value="P:RNA methylation"/>
    <property type="evidence" value="ECO:0007669"/>
    <property type="project" value="InterPro"/>
</dbReference>
<dbReference type="PANTHER" id="PTHR22807:SF30">
    <property type="entry name" value="28S RRNA (CYTOSINE(4447)-C(5))-METHYLTRANSFERASE-RELATED"/>
    <property type="match status" value="1"/>
</dbReference>
<evidence type="ECO:0000313" key="10">
    <source>
        <dbReference type="Proteomes" id="UP000050961"/>
    </source>
</evidence>
<dbReference type="InterPro" id="IPR018314">
    <property type="entry name" value="RsmB/NOL1/NOP2-like_CS"/>
</dbReference>
<feature type="binding site" evidence="7">
    <location>
        <begin position="103"/>
        <end position="109"/>
    </location>
    <ligand>
        <name>S-adenosyl-L-methionine</name>
        <dbReference type="ChEBI" id="CHEBI:59789"/>
    </ligand>
</feature>
<keyword evidence="5 7" id="KW-0949">S-adenosyl-L-methionine</keyword>
<keyword evidence="2" id="KW-0963">Cytoplasm</keyword>
<dbReference type="GO" id="GO:0003723">
    <property type="term" value="F:RNA binding"/>
    <property type="evidence" value="ECO:0007669"/>
    <property type="project" value="UniProtKB-UniRule"/>
</dbReference>
<dbReference type="InterPro" id="IPR031341">
    <property type="entry name" value="Methyltr_RsmF_N"/>
</dbReference>
<feature type="active site" description="Nucleophile" evidence="7">
    <location>
        <position position="225"/>
    </location>
</feature>
<feature type="binding site" evidence="7">
    <location>
        <position position="154"/>
    </location>
    <ligand>
        <name>S-adenosyl-L-methionine</name>
        <dbReference type="ChEBI" id="CHEBI:59789"/>
    </ligand>
</feature>
<dbReference type="SUPFAM" id="SSF53335">
    <property type="entry name" value="S-adenosyl-L-methionine-dependent methyltransferases"/>
    <property type="match status" value="1"/>
</dbReference>
<dbReference type="STRING" id="1423806.FD15_GL001388"/>
<dbReference type="InterPro" id="IPR029063">
    <property type="entry name" value="SAM-dependent_MTases_sf"/>
</dbReference>
<name>A0A023CX15_9LACO</name>
<dbReference type="PROSITE" id="PS51686">
    <property type="entry name" value="SAM_MT_RSMB_NOP"/>
    <property type="match status" value="1"/>
</dbReference>
<dbReference type="Gene3D" id="3.30.70.1170">
    <property type="entry name" value="Sun protein, domain 3"/>
    <property type="match status" value="1"/>
</dbReference>
<protein>
    <submittedName>
        <fullName evidence="9">23S rRNA m(5)C methyltransferase</fullName>
    </submittedName>
</protein>
<dbReference type="RefSeq" id="WP_034988145.1">
    <property type="nucleotide sequence ID" value="NZ_AYZF01000013.1"/>
</dbReference>
<sequence>MDLPEGFVSKYQKILGDEAPAFFASLAGEVNKGFRLNTLKENPRAVALDLAHPIAYVPTGYYGAVSGRSLEHQAGYVYSQEPSAMYVGEAAEIAPGERVLDLCAAPGGKATQVAAKLAGQGLLVANEIDRKRAAILSENIERVGASNVVVLNEDPHTLAEKLPGFFDKILVDAPCSGEGMFRKNPQAVEYWHPDYPAECAQRQRKILADAVKMLRHGGQLIYSTCTFAPEEDEQIIAWLLQQYECFSVVPLKKWRGMDSGMPQLADNNQQLSGTVRLFPHHFKGEGHFIAKLQDQRPREQRKPKRKKKIKQHVFRKPTSSERVLWASFAHDVLTGDDVIPVSALRCWGERLYWSPDDSPDLDDMRFVRPGLELGIFKKKRFEPSYALALYLKTQQAARVLYFDHEQWESYVQGNTIAYSKADLVNGWYLLCCENKGFSFGKLVNGTVKNFFPKGLRLHPVLRK</sequence>
<feature type="binding site" evidence="7">
    <location>
        <position position="172"/>
    </location>
    <ligand>
        <name>S-adenosyl-L-methionine</name>
        <dbReference type="ChEBI" id="CHEBI:59789"/>
    </ligand>
</feature>
<dbReference type="CDD" id="cd21147">
    <property type="entry name" value="RsmF_methylt_CTD1"/>
    <property type="match status" value="1"/>
</dbReference>
<comment type="similarity">
    <text evidence="1 7">Belongs to the class I-like SAM-binding methyltransferase superfamily. RsmB/NOP family.</text>
</comment>
<keyword evidence="10" id="KW-1185">Reference proteome</keyword>
<dbReference type="Gene3D" id="2.30.130.60">
    <property type="match status" value="1"/>
</dbReference>
<dbReference type="InterPro" id="IPR027391">
    <property type="entry name" value="Nol1_Nop2_Fmu_2"/>
</dbReference>
<dbReference type="eggNOG" id="COG3270">
    <property type="taxonomic scope" value="Bacteria"/>
</dbReference>
<dbReference type="PATRIC" id="fig|1423806.3.peg.1408"/>
<dbReference type="InterPro" id="IPR023267">
    <property type="entry name" value="RCMT"/>
</dbReference>
<gene>
    <name evidence="9" type="ORF">FD15_GL001388</name>
</gene>
<accession>A0A023CX15</accession>
<dbReference type="Gene3D" id="3.40.50.150">
    <property type="entry name" value="Vaccinia Virus protein VP39"/>
    <property type="match status" value="1"/>
</dbReference>
<evidence type="ECO:0000256" key="4">
    <source>
        <dbReference type="ARBA" id="ARBA00022679"/>
    </source>
</evidence>
<dbReference type="eggNOG" id="COG0144">
    <property type="taxonomic scope" value="Bacteria"/>
</dbReference>